<gene>
    <name evidence="2" type="ORF">RNZ46_03130</name>
</gene>
<dbReference type="RefSeq" id="WP_316983932.1">
    <property type="nucleotide sequence ID" value="NZ_CP136521.1"/>
</dbReference>
<sequence>MKIIKKVLLALLVLFVIAQFFGPDKNEGDVASMNAFLVETTPPEEVKLILKESCFDCHSDVTRYPWYNSITPINYWLAGHIEHGKKEFNMSNWEGNSIKRKDHKFEELIEMVEAKDMPLNSYTWSHTEAKLSDAQIKAVVNWAKRVRLKYGLEPLPQ</sequence>
<dbReference type="SMART" id="SM01235">
    <property type="entry name" value="Haem_bd"/>
    <property type="match status" value="1"/>
</dbReference>
<feature type="domain" description="Haem-binding" evidence="1">
    <location>
        <begin position="12"/>
        <end position="147"/>
    </location>
</feature>
<dbReference type="AlphaFoldDB" id="A0AA97EQA4"/>
<name>A0AA97EQA4_9FLAO</name>
<dbReference type="InterPro" id="IPR025992">
    <property type="entry name" value="Haem-bd"/>
</dbReference>
<dbReference type="KEGG" id="hws:RNZ46_03130"/>
<evidence type="ECO:0000313" key="2">
    <source>
        <dbReference type="EMBL" id="WOD44260.1"/>
    </source>
</evidence>
<dbReference type="EMBL" id="CP136521">
    <property type="protein sequence ID" value="WOD44260.1"/>
    <property type="molecule type" value="Genomic_DNA"/>
</dbReference>
<organism evidence="2 3">
    <name type="scientific">Hwangdonia lutea</name>
    <dbReference type="NCBI Taxonomy" id="3075823"/>
    <lineage>
        <taxon>Bacteria</taxon>
        <taxon>Pseudomonadati</taxon>
        <taxon>Bacteroidota</taxon>
        <taxon>Flavobacteriia</taxon>
        <taxon>Flavobacteriales</taxon>
        <taxon>Flavobacteriaceae</taxon>
        <taxon>Hwangdonia</taxon>
    </lineage>
</organism>
<evidence type="ECO:0000313" key="3">
    <source>
        <dbReference type="Proteomes" id="UP001302486"/>
    </source>
</evidence>
<accession>A0AA97EQA4</accession>
<dbReference type="Proteomes" id="UP001302486">
    <property type="component" value="Chromosome"/>
</dbReference>
<protein>
    <submittedName>
        <fullName evidence="2">Heme-binding domain-containing protein</fullName>
    </submittedName>
</protein>
<reference evidence="3" key="1">
    <citation type="submission" date="2024-06" db="EMBL/GenBank/DDBJ databases">
        <title>Hwangdonia haimaensis gen. nov., sp. nov., a member of the family Flavobacteriaceae isolated from the haima cold seep.</title>
        <authorList>
            <person name="Li J."/>
        </authorList>
    </citation>
    <scope>NUCLEOTIDE SEQUENCE [LARGE SCALE GENOMIC DNA]</scope>
    <source>
        <strain evidence="3">SCSIO 19198</strain>
    </source>
</reference>
<evidence type="ECO:0000259" key="1">
    <source>
        <dbReference type="SMART" id="SM01235"/>
    </source>
</evidence>
<keyword evidence="3" id="KW-1185">Reference proteome</keyword>
<proteinExistence type="predicted"/>
<dbReference type="Pfam" id="PF14376">
    <property type="entry name" value="Haem_bd"/>
    <property type="match status" value="1"/>
</dbReference>